<dbReference type="Proteomes" id="UP000606274">
    <property type="component" value="Unassembled WGS sequence"/>
</dbReference>
<feature type="compositionally biased region" description="Basic and acidic residues" evidence="1">
    <location>
        <begin position="87"/>
        <end position="114"/>
    </location>
</feature>
<dbReference type="EMBL" id="JABFDY010000003">
    <property type="protein sequence ID" value="KAF7709969.1"/>
    <property type="molecule type" value="Genomic_DNA"/>
</dbReference>
<organism evidence="2 3">
    <name type="scientific">Silurus meridionalis</name>
    <name type="common">Southern catfish</name>
    <name type="synonym">Silurus soldatovi meridionalis</name>
    <dbReference type="NCBI Taxonomy" id="175797"/>
    <lineage>
        <taxon>Eukaryota</taxon>
        <taxon>Metazoa</taxon>
        <taxon>Chordata</taxon>
        <taxon>Craniata</taxon>
        <taxon>Vertebrata</taxon>
        <taxon>Euteleostomi</taxon>
        <taxon>Actinopterygii</taxon>
        <taxon>Neopterygii</taxon>
        <taxon>Teleostei</taxon>
        <taxon>Ostariophysi</taxon>
        <taxon>Siluriformes</taxon>
        <taxon>Siluridae</taxon>
        <taxon>Silurus</taxon>
    </lineage>
</organism>
<dbReference type="AlphaFoldDB" id="A0A8T0BSA7"/>
<evidence type="ECO:0000256" key="1">
    <source>
        <dbReference type="SAM" id="MobiDB-lite"/>
    </source>
</evidence>
<accession>A0A8T0BSA7</accession>
<feature type="compositionally biased region" description="Polar residues" evidence="1">
    <location>
        <begin position="42"/>
        <end position="63"/>
    </location>
</feature>
<feature type="compositionally biased region" description="Low complexity" evidence="1">
    <location>
        <begin position="17"/>
        <end position="28"/>
    </location>
</feature>
<comment type="caution">
    <text evidence="2">The sequence shown here is derived from an EMBL/GenBank/DDBJ whole genome shotgun (WGS) entry which is preliminary data.</text>
</comment>
<name>A0A8T0BSA7_SILME</name>
<reference evidence="2" key="1">
    <citation type="submission" date="2020-08" db="EMBL/GenBank/DDBJ databases">
        <title>Chromosome-level assembly of Southern catfish (Silurus meridionalis) provides insights into visual adaptation to the nocturnal and benthic lifestyles.</title>
        <authorList>
            <person name="Zhang Y."/>
            <person name="Wang D."/>
            <person name="Peng Z."/>
        </authorList>
    </citation>
    <scope>NUCLEOTIDE SEQUENCE</scope>
    <source>
        <strain evidence="2">SWU-2019-XX</strain>
        <tissue evidence="2">Muscle</tissue>
    </source>
</reference>
<evidence type="ECO:0000313" key="2">
    <source>
        <dbReference type="EMBL" id="KAF7709969.1"/>
    </source>
</evidence>
<gene>
    <name evidence="2" type="ORF">HF521_016819</name>
</gene>
<feature type="region of interest" description="Disordered" evidence="1">
    <location>
        <begin position="1"/>
        <end position="114"/>
    </location>
</feature>
<evidence type="ECO:0000313" key="3">
    <source>
        <dbReference type="Proteomes" id="UP000606274"/>
    </source>
</evidence>
<proteinExistence type="predicted"/>
<keyword evidence="3" id="KW-1185">Reference proteome</keyword>
<protein>
    <submittedName>
        <fullName evidence="2">Uncharacterized protein</fullName>
    </submittedName>
</protein>
<sequence>MSCLGDVVPVPLRHLSSRSGDNSSDPSDILTPAGRVKESYGEWNNNLSSIQGSDTTSDRYGNCSQADSPAEPEEEEMQRRENIKKRVMIEIKLQDEGQQTEGHKEPSEMDEQYH</sequence>